<proteinExistence type="predicted"/>
<dbReference type="RefSeq" id="WP_016549308.1">
    <property type="nucleotide sequence ID" value="NZ_AKWZ02000009.1"/>
</dbReference>
<protein>
    <recommendedName>
        <fullName evidence="4">PF06611 family protein</fullName>
    </recommendedName>
</protein>
<dbReference type="AlphaFoldDB" id="S3V289"/>
<name>S3V289_9LEPT</name>
<keyword evidence="3" id="KW-1185">Reference proteome</keyword>
<evidence type="ECO:0000256" key="1">
    <source>
        <dbReference type="SAM" id="Phobius"/>
    </source>
</evidence>
<evidence type="ECO:0000313" key="2">
    <source>
        <dbReference type="EMBL" id="EPG74749.1"/>
    </source>
</evidence>
<keyword evidence="1" id="KW-1133">Transmembrane helix</keyword>
<gene>
    <name evidence="2" type="ORF">LEP1GSC058_1797</name>
</gene>
<keyword evidence="1" id="KW-0472">Membrane</keyword>
<comment type="caution">
    <text evidence="2">The sequence shown here is derived from an EMBL/GenBank/DDBJ whole genome shotgun (WGS) entry which is preliminary data.</text>
</comment>
<accession>S3V289</accession>
<dbReference type="STRING" id="1193011.LEP1GSC058_1797"/>
<feature type="transmembrane region" description="Helical" evidence="1">
    <location>
        <begin position="69"/>
        <end position="86"/>
    </location>
</feature>
<sequence>MKAINSISKAVTGLFWLLWISFLFQILHFIPKYDEIIILFGWAILTAHVIETIIYAIRAPKRGGFKVSDAVQVFIFGVFHLIPVSFSNNK</sequence>
<dbReference type="Proteomes" id="UP000014540">
    <property type="component" value="Unassembled WGS sequence"/>
</dbReference>
<dbReference type="EMBL" id="AKWZ02000009">
    <property type="protein sequence ID" value="EPG74749.1"/>
    <property type="molecule type" value="Genomic_DNA"/>
</dbReference>
<evidence type="ECO:0000313" key="3">
    <source>
        <dbReference type="Proteomes" id="UP000014540"/>
    </source>
</evidence>
<organism evidence="2 3">
    <name type="scientific">Leptospira fainei serovar Hurstbridge str. BUT 6</name>
    <dbReference type="NCBI Taxonomy" id="1193011"/>
    <lineage>
        <taxon>Bacteria</taxon>
        <taxon>Pseudomonadati</taxon>
        <taxon>Spirochaetota</taxon>
        <taxon>Spirochaetia</taxon>
        <taxon>Leptospirales</taxon>
        <taxon>Leptospiraceae</taxon>
        <taxon>Leptospira</taxon>
    </lineage>
</organism>
<feature type="transmembrane region" description="Helical" evidence="1">
    <location>
        <begin position="12"/>
        <end position="30"/>
    </location>
</feature>
<reference evidence="2" key="1">
    <citation type="submission" date="2013-04" db="EMBL/GenBank/DDBJ databases">
        <authorList>
            <person name="Harkins D.M."/>
            <person name="Durkin A.S."/>
            <person name="Selengut J.D."/>
            <person name="Sanka R."/>
            <person name="DePew J."/>
            <person name="Purushe J."/>
            <person name="Ahmed A."/>
            <person name="van der Linden H."/>
            <person name="Goris M.G.A."/>
            <person name="Hartskeerl R.A."/>
            <person name="Vinetz J.M."/>
            <person name="Sutton G.G."/>
            <person name="Nelson W.C."/>
            <person name="Fouts D.E."/>
        </authorList>
    </citation>
    <scope>NUCLEOTIDE SEQUENCE [LARGE SCALE GENOMIC DNA]</scope>
    <source>
        <strain evidence="2">BUT 6</strain>
    </source>
</reference>
<keyword evidence="1" id="KW-0812">Transmembrane</keyword>
<dbReference type="OrthoDB" id="331252at2"/>
<evidence type="ECO:0008006" key="4">
    <source>
        <dbReference type="Google" id="ProtNLM"/>
    </source>
</evidence>
<feature type="transmembrane region" description="Helical" evidence="1">
    <location>
        <begin position="36"/>
        <end position="57"/>
    </location>
</feature>